<dbReference type="Proteomes" id="UP000053327">
    <property type="component" value="Unassembled WGS sequence"/>
</dbReference>
<proteinExistence type="predicted"/>
<evidence type="ECO:0000313" key="1">
    <source>
        <dbReference type="EMBL" id="KMZ87965.1"/>
    </source>
</evidence>
<dbReference type="EMBL" id="KQ234774">
    <property type="protein sequence ID" value="KMZ87965.1"/>
    <property type="molecule type" value="Genomic_DNA"/>
</dbReference>
<dbReference type="AlphaFoldDB" id="A0A0J9SY02"/>
<organism evidence="1 2">
    <name type="scientific">Plasmodium vivax (strain Brazil I)</name>
    <dbReference type="NCBI Taxonomy" id="1033975"/>
    <lineage>
        <taxon>Eukaryota</taxon>
        <taxon>Sar</taxon>
        <taxon>Alveolata</taxon>
        <taxon>Apicomplexa</taxon>
        <taxon>Aconoidasida</taxon>
        <taxon>Haemosporida</taxon>
        <taxon>Plasmodiidae</taxon>
        <taxon>Plasmodium</taxon>
        <taxon>Plasmodium (Plasmodium)</taxon>
    </lineage>
</organism>
<gene>
    <name evidence="1" type="ORF">PVBG_05648</name>
</gene>
<sequence length="253" mass="29534">MKARGIFRTPQGIRLYASTWQVPQFFIRGSQIGNTQMSEAAEEANDQRKLPHWSGNTPLGNLQGAKEGDFFERLIRIYVDVIFNCGRYPPHVQHLHILGRSLLMDKVLNVRSSKSHQKKLLNCEESQPSENMNEYMVRLNDAALRREQLTDDGKREVIKKVKNIYNHKNVLYALFTLQHKRILFNFSEHLFLKHVESCLLNSAVSSRMDVYRYIRRFGVDNVCLYIFEYADHLHVLKKRHAVLKGLFFGGSHM</sequence>
<reference evidence="1 2" key="1">
    <citation type="submission" date="2011-08" db="EMBL/GenBank/DDBJ databases">
        <title>The Genome Sequence of Plasmodium vivax Brazil I.</title>
        <authorList>
            <consortium name="The Broad Institute Genome Sequencing Platform"/>
            <consortium name="The Broad Institute Genome Sequencing Center for Infectious Disease"/>
            <person name="Neafsey D."/>
            <person name="Carlton J."/>
            <person name="Barnwell J."/>
            <person name="Collins W."/>
            <person name="Escalante A."/>
            <person name="Mullikin J."/>
            <person name="Saul A."/>
            <person name="Guigo R."/>
            <person name="Camara F."/>
            <person name="Young S.K."/>
            <person name="Zeng Q."/>
            <person name="Gargeya S."/>
            <person name="Fitzgerald M."/>
            <person name="Haas B."/>
            <person name="Abouelleil A."/>
            <person name="Alvarado L."/>
            <person name="Arachchi H.M."/>
            <person name="Berlin A."/>
            <person name="Brown A."/>
            <person name="Chapman S.B."/>
            <person name="Chen Z."/>
            <person name="Dunbar C."/>
            <person name="Freedman E."/>
            <person name="Gearin G."/>
            <person name="Gellesch M."/>
            <person name="Goldberg J."/>
            <person name="Griggs A."/>
            <person name="Gujja S."/>
            <person name="Heiman D."/>
            <person name="Howarth C."/>
            <person name="Larson L."/>
            <person name="Lui A."/>
            <person name="MacDonald P.J.P."/>
            <person name="Montmayeur A."/>
            <person name="Murphy C."/>
            <person name="Neiman D."/>
            <person name="Pearson M."/>
            <person name="Priest M."/>
            <person name="Roberts A."/>
            <person name="Saif S."/>
            <person name="Shea T."/>
            <person name="Shenoy N."/>
            <person name="Sisk P."/>
            <person name="Stolte C."/>
            <person name="Sykes S."/>
            <person name="Wortman J."/>
            <person name="Nusbaum C."/>
            <person name="Birren B."/>
        </authorList>
    </citation>
    <scope>NUCLEOTIDE SEQUENCE [LARGE SCALE GENOMIC DNA]</scope>
    <source>
        <strain evidence="1 2">Brazil I</strain>
    </source>
</reference>
<name>A0A0J9SY02_PLAV1</name>
<dbReference type="OrthoDB" id="370336at2759"/>
<protein>
    <submittedName>
        <fullName evidence="1">Uncharacterized protein</fullName>
    </submittedName>
</protein>
<accession>A0A0J9SY02</accession>
<evidence type="ECO:0000313" key="2">
    <source>
        <dbReference type="Proteomes" id="UP000053327"/>
    </source>
</evidence>